<evidence type="ECO:0000313" key="1">
    <source>
        <dbReference type="EMBL" id="RMX47692.1"/>
    </source>
</evidence>
<protein>
    <recommendedName>
        <fullName evidence="3">C2H2-type domain-containing protein</fullName>
    </recommendedName>
</protein>
<evidence type="ECO:0000313" key="2">
    <source>
        <dbReference type="Proteomes" id="UP000275408"/>
    </source>
</evidence>
<comment type="caution">
    <text evidence="1">The sequence shown here is derived from an EMBL/GenBank/DDBJ whole genome shotgun (WGS) entry which is preliminary data.</text>
</comment>
<reference evidence="1 2" key="1">
    <citation type="journal article" date="2018" name="Sci. Rep.">
        <title>Comparative analysis of the Pocillopora damicornis genome highlights role of immune system in coral evolution.</title>
        <authorList>
            <person name="Cunning R."/>
            <person name="Bay R.A."/>
            <person name="Gillette P."/>
            <person name="Baker A.C."/>
            <person name="Traylor-Knowles N."/>
        </authorList>
    </citation>
    <scope>NUCLEOTIDE SEQUENCE [LARGE SCALE GENOMIC DNA]</scope>
    <source>
        <strain evidence="1">RSMAS</strain>
        <tissue evidence="1">Whole animal</tissue>
    </source>
</reference>
<proteinExistence type="predicted"/>
<dbReference type="Proteomes" id="UP000275408">
    <property type="component" value="Unassembled WGS sequence"/>
</dbReference>
<evidence type="ECO:0008006" key="3">
    <source>
        <dbReference type="Google" id="ProtNLM"/>
    </source>
</evidence>
<dbReference type="AlphaFoldDB" id="A0A3M6U210"/>
<gene>
    <name evidence="1" type="ORF">pdam_00025542</name>
</gene>
<dbReference type="EMBL" id="RCHS01002383">
    <property type="protein sequence ID" value="RMX47692.1"/>
    <property type="molecule type" value="Genomic_DNA"/>
</dbReference>
<keyword evidence="2" id="KW-1185">Reference proteome</keyword>
<name>A0A3M6U210_POCDA</name>
<sequence length="419" mass="47238">MDQQEHISDEDLLQAAEELEDAVSDEDLLQAVEELEDAGQSGGGGGREGYFNFRRTQFREKTAKSYGIKRTSYHLQVENPRNTFPVGHGNIIRAFEEGLANSIQELIDGLPNHDRIQIYLGSNRLRNSHTSANVSVEQWHDPFGASRKVLQNISNLLNSNESFQLDNTLQLDVTHISMLSPRNGLPKGKHKTCFGTDNYGPCGLDQKKLFEIVLSDYQFVVISAEHGHAIVHKGPPSEKQIMLLMHDGHFDVITKLPGFFNSSYFCHECEKAYSNEDYKNHPCHRTKCDSSLQRGCPDYISKHIENQELPCKDCNRKFYGVTCQLNHLTQKANGQSVAPAESNVCKSHKKCPICLPVYTSTSQEHVKHCGLQCCSNCSKEVNILQHKCFLQPIDDDDNDKKKPSLCTLTLRCVKTLETI</sequence>
<organism evidence="1 2">
    <name type="scientific">Pocillopora damicornis</name>
    <name type="common">Cauliflower coral</name>
    <name type="synonym">Millepora damicornis</name>
    <dbReference type="NCBI Taxonomy" id="46731"/>
    <lineage>
        <taxon>Eukaryota</taxon>
        <taxon>Metazoa</taxon>
        <taxon>Cnidaria</taxon>
        <taxon>Anthozoa</taxon>
        <taxon>Hexacorallia</taxon>
        <taxon>Scleractinia</taxon>
        <taxon>Astrocoeniina</taxon>
        <taxon>Pocilloporidae</taxon>
        <taxon>Pocillopora</taxon>
    </lineage>
</organism>
<accession>A0A3M6U210</accession>